<evidence type="ECO:0000313" key="3">
    <source>
        <dbReference type="Proteomes" id="UP000028990"/>
    </source>
</evidence>
<proteinExistence type="predicted"/>
<dbReference type="Proteomes" id="UP000028990">
    <property type="component" value="Unassembled WGS sequence"/>
</dbReference>
<organism evidence="2 3">
    <name type="scientific">Fukomys damarensis</name>
    <name type="common">Damaraland mole rat</name>
    <name type="synonym">Cryptomys damarensis</name>
    <dbReference type="NCBI Taxonomy" id="885580"/>
    <lineage>
        <taxon>Eukaryota</taxon>
        <taxon>Metazoa</taxon>
        <taxon>Chordata</taxon>
        <taxon>Craniata</taxon>
        <taxon>Vertebrata</taxon>
        <taxon>Euteleostomi</taxon>
        <taxon>Mammalia</taxon>
        <taxon>Eutheria</taxon>
        <taxon>Euarchontoglires</taxon>
        <taxon>Glires</taxon>
        <taxon>Rodentia</taxon>
        <taxon>Hystricomorpha</taxon>
        <taxon>Bathyergidae</taxon>
        <taxon>Fukomys</taxon>
    </lineage>
</organism>
<keyword evidence="3" id="KW-1185">Reference proteome</keyword>
<protein>
    <submittedName>
        <fullName evidence="2">Uncharacterized protein</fullName>
    </submittedName>
</protein>
<sequence>MVAGTVADLETSEVPSETAHVPPSEEVGEEINHIIRHHGILTRMQEAQRICFLRQMPEWTPAQFIPQSHVLHGRHHITHSFPVPTAASLFLMQHVIAEHAHQELSLGRELDEQMLVVNRMNTVQSSSSTL</sequence>
<evidence type="ECO:0000313" key="2">
    <source>
        <dbReference type="EMBL" id="KFO21626.1"/>
    </source>
</evidence>
<gene>
    <name evidence="2" type="ORF">H920_16978</name>
</gene>
<accession>A0A091DFS8</accession>
<evidence type="ECO:0000256" key="1">
    <source>
        <dbReference type="SAM" id="MobiDB-lite"/>
    </source>
</evidence>
<feature type="region of interest" description="Disordered" evidence="1">
    <location>
        <begin position="1"/>
        <end position="26"/>
    </location>
</feature>
<reference evidence="2 3" key="1">
    <citation type="submission" date="2013-11" db="EMBL/GenBank/DDBJ databases">
        <title>The Damaraland mole rat (Fukomys damarensis) genome and evolution of African mole rats.</title>
        <authorList>
            <person name="Gladyshev V.N."/>
            <person name="Fang X."/>
        </authorList>
    </citation>
    <scope>NUCLEOTIDE SEQUENCE [LARGE SCALE GENOMIC DNA]</scope>
    <source>
        <tissue evidence="2">Liver</tissue>
    </source>
</reference>
<name>A0A091DFS8_FUKDA</name>
<dbReference type="AlphaFoldDB" id="A0A091DFS8"/>
<dbReference type="EMBL" id="KN124346">
    <property type="protein sequence ID" value="KFO21626.1"/>
    <property type="molecule type" value="Genomic_DNA"/>
</dbReference>